<name>A0A0A9F0Z4_ARUDO</name>
<reference evidence="1" key="2">
    <citation type="journal article" date="2015" name="Data Brief">
        <title>Shoot transcriptome of the giant reed, Arundo donax.</title>
        <authorList>
            <person name="Barrero R.A."/>
            <person name="Guerrero F.D."/>
            <person name="Moolhuijzen P."/>
            <person name="Goolsby J.A."/>
            <person name="Tidwell J."/>
            <person name="Bellgard S.E."/>
            <person name="Bellgard M.I."/>
        </authorList>
    </citation>
    <scope>NUCLEOTIDE SEQUENCE</scope>
    <source>
        <tissue evidence="1">Shoot tissue taken approximately 20 cm above the soil surface</tissue>
    </source>
</reference>
<organism evidence="1">
    <name type="scientific">Arundo donax</name>
    <name type="common">Giant reed</name>
    <name type="synonym">Donax arundinaceus</name>
    <dbReference type="NCBI Taxonomy" id="35708"/>
    <lineage>
        <taxon>Eukaryota</taxon>
        <taxon>Viridiplantae</taxon>
        <taxon>Streptophyta</taxon>
        <taxon>Embryophyta</taxon>
        <taxon>Tracheophyta</taxon>
        <taxon>Spermatophyta</taxon>
        <taxon>Magnoliopsida</taxon>
        <taxon>Liliopsida</taxon>
        <taxon>Poales</taxon>
        <taxon>Poaceae</taxon>
        <taxon>PACMAD clade</taxon>
        <taxon>Arundinoideae</taxon>
        <taxon>Arundineae</taxon>
        <taxon>Arundo</taxon>
    </lineage>
</organism>
<sequence>MRSGVSAWWFRAQGGGGLGGGQGSTQSKGVLGHTWTALWGCQMKPKVAWERCTQRETRQGSD</sequence>
<accession>A0A0A9F0Z4</accession>
<proteinExistence type="predicted"/>
<dbReference type="EMBL" id="GBRH01191899">
    <property type="protein sequence ID" value="JAE05997.1"/>
    <property type="molecule type" value="Transcribed_RNA"/>
</dbReference>
<dbReference type="AlphaFoldDB" id="A0A0A9F0Z4"/>
<evidence type="ECO:0000313" key="1">
    <source>
        <dbReference type="EMBL" id="JAE05997.1"/>
    </source>
</evidence>
<protein>
    <submittedName>
        <fullName evidence="1">Uncharacterized protein</fullName>
    </submittedName>
</protein>
<reference evidence="1" key="1">
    <citation type="submission" date="2014-09" db="EMBL/GenBank/DDBJ databases">
        <authorList>
            <person name="Magalhaes I.L.F."/>
            <person name="Oliveira U."/>
            <person name="Santos F.R."/>
            <person name="Vidigal T.H.D.A."/>
            <person name="Brescovit A.D."/>
            <person name="Santos A.J."/>
        </authorList>
    </citation>
    <scope>NUCLEOTIDE SEQUENCE</scope>
    <source>
        <tissue evidence="1">Shoot tissue taken approximately 20 cm above the soil surface</tissue>
    </source>
</reference>